<dbReference type="OrthoDB" id="10313516at2759"/>
<dbReference type="RefSeq" id="XP_024694663.1">
    <property type="nucleotide sequence ID" value="XM_024840115.1"/>
</dbReference>
<dbReference type="GeneID" id="36547639"/>
<feature type="signal peptide" evidence="1">
    <location>
        <begin position="1"/>
        <end position="16"/>
    </location>
</feature>
<dbReference type="AlphaFoldDB" id="A0A2I1D868"/>
<proteinExistence type="predicted"/>
<sequence length="188" mass="21320">MKATILLSFLAASAQAFILSPTCVRTYNKAVSKFDEWVQDAAGHICHQGCVFTAETYHDTIRANHLRPAVQKGLERHLARLKVSEDEFEQMLQFADTYIETMLEQCAPAGAAERERFDFCNDPQALDACAVKMKTRLPSMCWKHKSFILAHSDNETCRDISAALDEPLVWRLMEEEMDAYAATCPIRK</sequence>
<keyword evidence="3" id="KW-1185">Reference proteome</keyword>
<comment type="caution">
    <text evidence="2">The sequence shown here is derived from an EMBL/GenBank/DDBJ whole genome shotgun (WGS) entry which is preliminary data.</text>
</comment>
<evidence type="ECO:0000256" key="1">
    <source>
        <dbReference type="SAM" id="SignalP"/>
    </source>
</evidence>
<protein>
    <submittedName>
        <fullName evidence="2">Uncharacterized protein</fullName>
    </submittedName>
</protein>
<dbReference type="VEuPathDB" id="FungiDB:P168DRAFT_317566"/>
<evidence type="ECO:0000313" key="3">
    <source>
        <dbReference type="Proteomes" id="UP000234254"/>
    </source>
</evidence>
<feature type="chain" id="PRO_5014183581" evidence="1">
    <location>
        <begin position="17"/>
        <end position="188"/>
    </location>
</feature>
<dbReference type="EMBL" id="MSFM01000004">
    <property type="protein sequence ID" value="PKY06069.1"/>
    <property type="molecule type" value="Genomic_DNA"/>
</dbReference>
<name>A0A2I1D868_ASPC2</name>
<accession>A0A2I1D868</accession>
<keyword evidence="1" id="KW-0732">Signal</keyword>
<reference evidence="2" key="1">
    <citation type="submission" date="2016-12" db="EMBL/GenBank/DDBJ databases">
        <title>The genomes of Aspergillus section Nigri reveals drivers in fungal speciation.</title>
        <authorList>
            <consortium name="DOE Joint Genome Institute"/>
            <person name="Vesth T.C."/>
            <person name="Nybo J."/>
            <person name="Theobald S."/>
            <person name="Brandl J."/>
            <person name="Frisvad J.C."/>
            <person name="Nielsen K.F."/>
            <person name="Lyhne E.K."/>
            <person name="Kogle M.E."/>
            <person name="Kuo A."/>
            <person name="Riley R."/>
            <person name="Clum A."/>
            <person name="Nolan M."/>
            <person name="Lipzen A."/>
            <person name="Salamov A."/>
            <person name="Henrissat B."/>
            <person name="Wiebenga A."/>
            <person name="De vries R.P."/>
            <person name="Grigoriev I.V."/>
            <person name="Mortensen U.H."/>
            <person name="Andersen M.R."/>
            <person name="Baker S.E."/>
        </authorList>
    </citation>
    <scope>NUCLEOTIDE SEQUENCE</scope>
    <source>
        <strain evidence="2">IBT 28561</strain>
    </source>
</reference>
<dbReference type="Proteomes" id="UP000234254">
    <property type="component" value="Unassembled WGS sequence"/>
</dbReference>
<evidence type="ECO:0000313" key="2">
    <source>
        <dbReference type="EMBL" id="PKY06069.1"/>
    </source>
</evidence>
<organism evidence="2 3">
    <name type="scientific">Aspergillus campestris (strain IBT 28561)</name>
    <dbReference type="NCBI Taxonomy" id="1392248"/>
    <lineage>
        <taxon>Eukaryota</taxon>
        <taxon>Fungi</taxon>
        <taxon>Dikarya</taxon>
        <taxon>Ascomycota</taxon>
        <taxon>Pezizomycotina</taxon>
        <taxon>Eurotiomycetes</taxon>
        <taxon>Eurotiomycetidae</taxon>
        <taxon>Eurotiales</taxon>
        <taxon>Aspergillaceae</taxon>
        <taxon>Aspergillus</taxon>
        <taxon>Aspergillus subgen. Circumdati</taxon>
    </lineage>
</organism>
<gene>
    <name evidence="2" type="ORF">P168DRAFT_317566</name>
</gene>